<feature type="compositionally biased region" description="Basic and acidic residues" evidence="1">
    <location>
        <begin position="10"/>
        <end position="21"/>
    </location>
</feature>
<feature type="transmembrane region" description="Helical" evidence="2">
    <location>
        <begin position="59"/>
        <end position="78"/>
    </location>
</feature>
<organism evidence="3 4">
    <name type="scientific">Motilibacter deserti</name>
    <dbReference type="NCBI Taxonomy" id="2714956"/>
    <lineage>
        <taxon>Bacteria</taxon>
        <taxon>Bacillati</taxon>
        <taxon>Actinomycetota</taxon>
        <taxon>Actinomycetes</taxon>
        <taxon>Motilibacterales</taxon>
        <taxon>Motilibacteraceae</taxon>
        <taxon>Motilibacter</taxon>
    </lineage>
</organism>
<feature type="region of interest" description="Disordered" evidence="1">
    <location>
        <begin position="1"/>
        <end position="53"/>
    </location>
</feature>
<sequence length="169" mass="17489">MEILGGGQPEEPRPGGRRGQDPAEEVLSVAELQGVPEPDDEDEDEGTPLLGGRGPSAEALAIASVLLAVPTVTGSAWYYGGTLVSSSPFSEVPDLSDLVLFTSAMWAPGLVALGCAALSRRVATSLTRAWARHLADGSAIAVLAMLALVALGVLYNQSFVEVPEDDFGL</sequence>
<dbReference type="RefSeq" id="WP_166276535.1">
    <property type="nucleotide sequence ID" value="NZ_JAANNP010000001.1"/>
</dbReference>
<feature type="transmembrane region" description="Helical" evidence="2">
    <location>
        <begin position="98"/>
        <end position="118"/>
    </location>
</feature>
<evidence type="ECO:0000256" key="2">
    <source>
        <dbReference type="SAM" id="Phobius"/>
    </source>
</evidence>
<evidence type="ECO:0000256" key="1">
    <source>
        <dbReference type="SAM" id="MobiDB-lite"/>
    </source>
</evidence>
<proteinExistence type="predicted"/>
<comment type="caution">
    <text evidence="3">The sequence shown here is derived from an EMBL/GenBank/DDBJ whole genome shotgun (WGS) entry which is preliminary data.</text>
</comment>
<accession>A0ABX0GNF6</accession>
<name>A0ABX0GNF6_9ACTN</name>
<reference evidence="3 4" key="1">
    <citation type="submission" date="2020-03" db="EMBL/GenBank/DDBJ databases">
        <title>Two novel Motilibacter sp.</title>
        <authorList>
            <person name="Liu S."/>
        </authorList>
    </citation>
    <scope>NUCLEOTIDE SEQUENCE [LARGE SCALE GENOMIC DNA]</scope>
    <source>
        <strain evidence="3 4">E257</strain>
    </source>
</reference>
<dbReference type="EMBL" id="JAANNP010000001">
    <property type="protein sequence ID" value="NHC12356.1"/>
    <property type="molecule type" value="Genomic_DNA"/>
</dbReference>
<feature type="compositionally biased region" description="Acidic residues" evidence="1">
    <location>
        <begin position="37"/>
        <end position="46"/>
    </location>
</feature>
<dbReference type="Proteomes" id="UP000800981">
    <property type="component" value="Unassembled WGS sequence"/>
</dbReference>
<protein>
    <submittedName>
        <fullName evidence="3">Uncharacterized protein</fullName>
    </submittedName>
</protein>
<keyword evidence="2" id="KW-0472">Membrane</keyword>
<gene>
    <name evidence="3" type="ORF">G9H71_00985</name>
</gene>
<keyword evidence="4" id="KW-1185">Reference proteome</keyword>
<evidence type="ECO:0000313" key="3">
    <source>
        <dbReference type="EMBL" id="NHC12356.1"/>
    </source>
</evidence>
<keyword evidence="2" id="KW-0812">Transmembrane</keyword>
<feature type="transmembrane region" description="Helical" evidence="2">
    <location>
        <begin position="139"/>
        <end position="159"/>
    </location>
</feature>
<evidence type="ECO:0000313" key="4">
    <source>
        <dbReference type="Proteomes" id="UP000800981"/>
    </source>
</evidence>
<keyword evidence="2" id="KW-1133">Transmembrane helix</keyword>